<sequence length="239" mass="27950">MAYTRVEVEGLCKEWLEVKTASGFYDSKYKNWVGTIKQSEEYSSDVVAEFVLSHIEDFRNIKELERTGSYNAGHSGVLERENSNRKEERVAVKLFNNCNKLDIDYEFIGKIIDYQTPLQDGHVPAIDLLSVKDTTLYILELKQENSTENLLRCVLEAYTYSKQVNVKKIIDDFGLNDQIKEVVAAPLIYCKNRQMDEFCEMRNEGKRPFTYKLMEELDIKTVFAYREDGGKYYFKKEEI</sequence>
<gene>
    <name evidence="1" type="ORF">SAMN02745247_00631</name>
</gene>
<accession>A0A1M7RXW0</accession>
<protein>
    <submittedName>
        <fullName evidence="1">Uncharacterized protein</fullName>
    </submittedName>
</protein>
<organism evidence="1 2">
    <name type="scientific">Butyrivibrio hungatei DSM 14810</name>
    <dbReference type="NCBI Taxonomy" id="1121132"/>
    <lineage>
        <taxon>Bacteria</taxon>
        <taxon>Bacillati</taxon>
        <taxon>Bacillota</taxon>
        <taxon>Clostridia</taxon>
        <taxon>Lachnospirales</taxon>
        <taxon>Lachnospiraceae</taxon>
        <taxon>Butyrivibrio</taxon>
    </lineage>
</organism>
<evidence type="ECO:0000313" key="1">
    <source>
        <dbReference type="EMBL" id="SHN51036.1"/>
    </source>
</evidence>
<proteinExistence type="predicted"/>
<evidence type="ECO:0000313" key="2">
    <source>
        <dbReference type="Proteomes" id="UP000184097"/>
    </source>
</evidence>
<dbReference type="RefSeq" id="WP_072700879.1">
    <property type="nucleotide sequence ID" value="NZ_FRDH01000003.1"/>
</dbReference>
<name>A0A1M7RXW0_9FIRM</name>
<dbReference type="EMBL" id="FRDH01000003">
    <property type="protein sequence ID" value="SHN51036.1"/>
    <property type="molecule type" value="Genomic_DNA"/>
</dbReference>
<dbReference type="Proteomes" id="UP000184097">
    <property type="component" value="Unassembled WGS sequence"/>
</dbReference>
<reference evidence="1 2" key="1">
    <citation type="submission" date="2016-12" db="EMBL/GenBank/DDBJ databases">
        <authorList>
            <person name="Song W.-J."/>
            <person name="Kurnit D.M."/>
        </authorList>
    </citation>
    <scope>NUCLEOTIDE SEQUENCE [LARGE SCALE GENOMIC DNA]</scope>
    <source>
        <strain evidence="1 2">DSM 14810</strain>
    </source>
</reference>
<dbReference type="AlphaFoldDB" id="A0A1M7RXW0"/>